<sequence length="962" mass="112148">MPKGSSGKDSSENIQLEPLSRASRQNESADTTEDAKAPLRQTRKTCDLGCICPEEESNKTIADEIDAVPRMENGEVFPWDNIRLPLFAHPTRYNITMHPNLTTLEFRGRVTIEFYVDEETKFIVFHCKNLTIKEQIVKDGQEEMKIAKLLEYPKREQLYLELEDKFRKKNNYTLFLSFNSTLNSTEFKGFYVSSYLTPEKEQRYLATTYFVPTYARMAFPCFDEPQFKAKFKISIYRDRFHISLCNMPVINTEEAGFYLGTNLLRDDFQESVEMSTYLVAFVVCDFERAFELTKRNTSVSVYAASHILPQTKYAMITAARIMDYFESFFGIPYPLPKQDLIAIPDFVPIAMENWGLIMFRESFLMYDPHETSTEIQERMTVLMAHELAHQWFGNLVTMKWWNDIWLNEGAATFFEYKGVNHILPEWSMMDLLILYKTQRALELDALANSHPISVPVENPIDIESIFDAVSYYKGASILYMLEGVLCESVFKRGLNDYLNLHAYGNTDTNDLWAVFTKHTKNASTTTELDIKTIMNTWTQQMGFPLVNIIRDGDTITATQKRFLTSPRDNRTNILQPKSPFDYKWYVPLNCYTNKEPPDHLEAWMNMTNASFEIPSDVDYIKCNINQTGFYRVNYPKEMWLSIIKTLLKNHTKFSPADRASLIDDAFALCDAGELDASIPLELSLYLINETDYAPWETALRYLSFWKKRLGESEAYKRYILFFKQLLGPITRFIGWKDEGSHLKKLLRITVMKSAIELEMEDVVKSAKSLFKDWISKGKSIAPNIRNIVYMAGVKFGKEADWRYCWEIYLKTQIQSEKLMMLQALGATMDPWLLKLYLRFSLNRNLIKAQDVNTIITSVAGNPHGHYLAWRHIKAYWPQIEDLYVNESLSISDLIRNVVPDYFITEYDYREVSDFFKQHDVRSGKRALQQSLEMVKFNIHWVKINAKSVNDWLMKYFAESNVS</sequence>
<evidence type="ECO:0000256" key="17">
    <source>
        <dbReference type="PIRSR" id="PIRSR634016-3"/>
    </source>
</evidence>
<dbReference type="FunFam" id="2.60.40.1730:FF:000001">
    <property type="entry name" value="Leucyl-cystinyl aminopeptidase"/>
    <property type="match status" value="1"/>
</dbReference>
<dbReference type="FunFam" id="1.25.50.20:FF:000005">
    <property type="entry name" value="Aminopeptidase N-like protein"/>
    <property type="match status" value="1"/>
</dbReference>
<reference evidence="24 25" key="1">
    <citation type="journal article" date="2010" name="Science">
        <title>Genomic comparison of the ants Camponotus floridanus and Harpegnathos saltator.</title>
        <authorList>
            <person name="Bonasio R."/>
            <person name="Zhang G."/>
            <person name="Ye C."/>
            <person name="Mutti N.S."/>
            <person name="Fang X."/>
            <person name="Qin N."/>
            <person name="Donahue G."/>
            <person name="Yang P."/>
            <person name="Li Q."/>
            <person name="Li C."/>
            <person name="Zhang P."/>
            <person name="Huang Z."/>
            <person name="Berger S.L."/>
            <person name="Reinberg D."/>
            <person name="Wang J."/>
            <person name="Liebig J."/>
        </authorList>
    </citation>
    <scope>NUCLEOTIDE SEQUENCE [LARGE SCALE GENOMIC DNA]</scope>
    <source>
        <strain evidence="25">C129</strain>
    </source>
</reference>
<keyword evidence="11" id="KW-1133">Transmembrane helix</keyword>
<keyword evidence="25" id="KW-1185">Reference proteome</keyword>
<comment type="subcellular location">
    <subcellularLocation>
        <location evidence="2">Cell membrane</location>
        <topology evidence="2">Lipid-anchor</topology>
        <topology evidence="2">GPI-anchor</topology>
    </subcellularLocation>
    <subcellularLocation>
        <location evidence="1">Membrane</location>
        <topology evidence="1">Single-pass type II membrane protein</topology>
    </subcellularLocation>
</comment>
<evidence type="ECO:0000256" key="1">
    <source>
        <dbReference type="ARBA" id="ARBA00004606"/>
    </source>
</evidence>
<keyword evidence="10" id="KW-0735">Signal-anchor</keyword>
<dbReference type="OrthoDB" id="6750768at2759"/>
<evidence type="ECO:0000256" key="20">
    <source>
        <dbReference type="SAM" id="MobiDB-lite"/>
    </source>
</evidence>
<evidence type="ECO:0000256" key="9">
    <source>
        <dbReference type="ARBA" id="ARBA00022833"/>
    </source>
</evidence>
<evidence type="ECO:0000256" key="2">
    <source>
        <dbReference type="ARBA" id="ARBA00004609"/>
    </source>
</evidence>
<dbReference type="Pfam" id="PF17900">
    <property type="entry name" value="Peptidase_M1_N"/>
    <property type="match status" value="1"/>
</dbReference>
<evidence type="ECO:0000256" key="11">
    <source>
        <dbReference type="ARBA" id="ARBA00022989"/>
    </source>
</evidence>
<dbReference type="OMA" id="NGVCIRN"/>
<comment type="cofactor">
    <cofactor evidence="17 19">
        <name>Zn(2+)</name>
        <dbReference type="ChEBI" id="CHEBI:29105"/>
    </cofactor>
    <text evidence="17 19">Binds 1 zinc ion per subunit.</text>
</comment>
<name>E2AB64_CAMFO</name>
<dbReference type="GO" id="GO:0005886">
    <property type="term" value="C:plasma membrane"/>
    <property type="evidence" value="ECO:0007669"/>
    <property type="project" value="UniProtKB-SubCell"/>
</dbReference>
<dbReference type="Gene3D" id="1.25.50.20">
    <property type="match status" value="1"/>
</dbReference>
<dbReference type="GO" id="GO:0070006">
    <property type="term" value="F:metalloaminopeptidase activity"/>
    <property type="evidence" value="ECO:0007669"/>
    <property type="project" value="TreeGrafter"/>
</dbReference>
<feature type="binding site" evidence="17">
    <location>
        <position position="408"/>
    </location>
    <ligand>
        <name>Zn(2+)</name>
        <dbReference type="ChEBI" id="CHEBI:29105"/>
        <note>catalytic</note>
    </ligand>
</feature>
<dbReference type="InterPro" id="IPR014782">
    <property type="entry name" value="Peptidase_M1_dom"/>
</dbReference>
<evidence type="ECO:0000256" key="8">
    <source>
        <dbReference type="ARBA" id="ARBA00022801"/>
    </source>
</evidence>
<dbReference type="SUPFAM" id="SSF55486">
    <property type="entry name" value="Metalloproteases ('zincins'), catalytic domain"/>
    <property type="match status" value="1"/>
</dbReference>
<dbReference type="FunFam" id="2.60.40.1910:FF:000003">
    <property type="entry name" value="Aminopeptidase"/>
    <property type="match status" value="1"/>
</dbReference>
<organism evidence="25">
    <name type="scientific">Camponotus floridanus</name>
    <name type="common">Florida carpenter ant</name>
    <dbReference type="NCBI Taxonomy" id="104421"/>
    <lineage>
        <taxon>Eukaryota</taxon>
        <taxon>Metazoa</taxon>
        <taxon>Ecdysozoa</taxon>
        <taxon>Arthropoda</taxon>
        <taxon>Hexapoda</taxon>
        <taxon>Insecta</taxon>
        <taxon>Pterygota</taxon>
        <taxon>Neoptera</taxon>
        <taxon>Endopterygota</taxon>
        <taxon>Hymenoptera</taxon>
        <taxon>Apocrita</taxon>
        <taxon>Aculeata</taxon>
        <taxon>Formicoidea</taxon>
        <taxon>Formicidae</taxon>
        <taxon>Formicinae</taxon>
        <taxon>Camponotus</taxon>
    </lineage>
</organism>
<keyword evidence="15" id="KW-0449">Lipoprotein</keyword>
<dbReference type="Gene3D" id="1.10.390.10">
    <property type="entry name" value="Neutral Protease Domain 2"/>
    <property type="match status" value="1"/>
</dbReference>
<feature type="domain" description="ERAP1-like C-terminal" evidence="22">
    <location>
        <begin position="619"/>
        <end position="935"/>
    </location>
</feature>
<dbReference type="GO" id="GO:0042277">
    <property type="term" value="F:peptide binding"/>
    <property type="evidence" value="ECO:0007669"/>
    <property type="project" value="TreeGrafter"/>
</dbReference>
<evidence type="ECO:0000259" key="23">
    <source>
        <dbReference type="Pfam" id="PF17900"/>
    </source>
</evidence>
<keyword evidence="8 19" id="KW-0378">Hydrolase</keyword>
<feature type="domain" description="Peptidase M1 membrane alanine aminopeptidase" evidence="21">
    <location>
        <begin position="313"/>
        <end position="537"/>
    </location>
</feature>
<dbReference type="AlphaFoldDB" id="E2AB64"/>
<evidence type="ECO:0000256" key="6">
    <source>
        <dbReference type="ARBA" id="ARBA00022692"/>
    </source>
</evidence>
<evidence type="ECO:0000256" key="19">
    <source>
        <dbReference type="RuleBase" id="RU364040"/>
    </source>
</evidence>
<dbReference type="GO" id="GO:0098552">
    <property type="term" value="C:side of membrane"/>
    <property type="evidence" value="ECO:0007669"/>
    <property type="project" value="UniProtKB-KW"/>
</dbReference>
<keyword evidence="6" id="KW-0812">Transmembrane</keyword>
<dbReference type="InterPro" id="IPR027268">
    <property type="entry name" value="Peptidase_M4/M1_CTD_sf"/>
</dbReference>
<dbReference type="InterPro" id="IPR042097">
    <property type="entry name" value="Aminopeptidase_N-like_N_sf"/>
</dbReference>
<evidence type="ECO:0000313" key="25">
    <source>
        <dbReference type="Proteomes" id="UP000000311"/>
    </source>
</evidence>
<dbReference type="InterPro" id="IPR045357">
    <property type="entry name" value="Aminopeptidase_N-like_N"/>
</dbReference>
<dbReference type="InterPro" id="IPR024571">
    <property type="entry name" value="ERAP1-like_C_dom"/>
</dbReference>
<evidence type="ECO:0000256" key="18">
    <source>
        <dbReference type="PIRSR" id="PIRSR634016-4"/>
    </source>
</evidence>
<evidence type="ECO:0000256" key="7">
    <source>
        <dbReference type="ARBA" id="ARBA00022723"/>
    </source>
</evidence>
<feature type="domain" description="Aminopeptidase N-like N-terminal" evidence="23">
    <location>
        <begin position="89"/>
        <end position="278"/>
    </location>
</feature>
<gene>
    <name evidence="24" type="ORF">EAG_01080</name>
</gene>
<evidence type="ECO:0000256" key="10">
    <source>
        <dbReference type="ARBA" id="ARBA00022968"/>
    </source>
</evidence>
<evidence type="ECO:0000313" key="24">
    <source>
        <dbReference type="EMBL" id="EFN69340.1"/>
    </source>
</evidence>
<keyword evidence="5 19" id="KW-0645">Protease</keyword>
<feature type="binding site" evidence="17">
    <location>
        <position position="389"/>
    </location>
    <ligand>
        <name>Zn(2+)</name>
        <dbReference type="ChEBI" id="CHEBI:29105"/>
        <note>catalytic</note>
    </ligand>
</feature>
<dbReference type="CDD" id="cd09601">
    <property type="entry name" value="M1_APN-Q_like"/>
    <property type="match status" value="1"/>
</dbReference>
<evidence type="ECO:0000256" key="12">
    <source>
        <dbReference type="ARBA" id="ARBA00023049"/>
    </source>
</evidence>
<evidence type="ECO:0000259" key="21">
    <source>
        <dbReference type="Pfam" id="PF01433"/>
    </source>
</evidence>
<dbReference type="Pfam" id="PF11838">
    <property type="entry name" value="ERAP1_C"/>
    <property type="match status" value="1"/>
</dbReference>
<keyword evidence="7 17" id="KW-0479">Metal-binding</keyword>
<feature type="site" description="Transition state stabilizer" evidence="18">
    <location>
        <position position="471"/>
    </location>
</feature>
<keyword evidence="13" id="KW-0472">Membrane</keyword>
<dbReference type="EC" id="3.4.11.-" evidence="19"/>
<dbReference type="Proteomes" id="UP000000311">
    <property type="component" value="Unassembled WGS sequence"/>
</dbReference>
<evidence type="ECO:0000256" key="5">
    <source>
        <dbReference type="ARBA" id="ARBA00022670"/>
    </source>
</evidence>
<dbReference type="GO" id="GO:0008270">
    <property type="term" value="F:zinc ion binding"/>
    <property type="evidence" value="ECO:0007669"/>
    <property type="project" value="UniProtKB-UniRule"/>
</dbReference>
<comment type="similarity">
    <text evidence="3 19">Belongs to the peptidase M1 family.</text>
</comment>
<keyword evidence="9 17" id="KW-0862">Zinc</keyword>
<evidence type="ECO:0000256" key="4">
    <source>
        <dbReference type="ARBA" id="ARBA00022622"/>
    </source>
</evidence>
<dbReference type="PANTHER" id="PTHR11533:SF299">
    <property type="entry name" value="AMINOPEPTIDASE"/>
    <property type="match status" value="1"/>
</dbReference>
<dbReference type="EMBL" id="GL438234">
    <property type="protein sequence ID" value="EFN69340.1"/>
    <property type="molecule type" value="Genomic_DNA"/>
</dbReference>
<keyword evidence="19 24" id="KW-0031">Aminopeptidase</keyword>
<dbReference type="InterPro" id="IPR001930">
    <property type="entry name" value="Peptidase_M1"/>
</dbReference>
<dbReference type="GO" id="GO:0005737">
    <property type="term" value="C:cytoplasm"/>
    <property type="evidence" value="ECO:0007669"/>
    <property type="project" value="TreeGrafter"/>
</dbReference>
<dbReference type="GO" id="GO:0005615">
    <property type="term" value="C:extracellular space"/>
    <property type="evidence" value="ECO:0007669"/>
    <property type="project" value="TreeGrafter"/>
</dbReference>
<dbReference type="PANTHER" id="PTHR11533">
    <property type="entry name" value="PROTEASE M1 ZINC METALLOPROTEASE"/>
    <property type="match status" value="1"/>
</dbReference>
<keyword evidence="14" id="KW-0325">Glycoprotein</keyword>
<dbReference type="InterPro" id="IPR050344">
    <property type="entry name" value="Peptidase_M1_aminopeptidases"/>
</dbReference>
<dbReference type="Pfam" id="PF01433">
    <property type="entry name" value="Peptidase_M1"/>
    <property type="match status" value="1"/>
</dbReference>
<feature type="active site" description="Proton acceptor" evidence="16">
    <location>
        <position position="386"/>
    </location>
</feature>
<dbReference type="GO" id="GO:0043171">
    <property type="term" value="P:peptide catabolic process"/>
    <property type="evidence" value="ECO:0007669"/>
    <property type="project" value="TreeGrafter"/>
</dbReference>
<feature type="binding site" evidence="17">
    <location>
        <position position="385"/>
    </location>
    <ligand>
        <name>Zn(2+)</name>
        <dbReference type="ChEBI" id="CHEBI:29105"/>
        <note>catalytic</note>
    </ligand>
</feature>
<evidence type="ECO:0000256" key="3">
    <source>
        <dbReference type="ARBA" id="ARBA00010136"/>
    </source>
</evidence>
<evidence type="ECO:0000259" key="22">
    <source>
        <dbReference type="Pfam" id="PF11838"/>
    </source>
</evidence>
<evidence type="ECO:0000256" key="14">
    <source>
        <dbReference type="ARBA" id="ARBA00023180"/>
    </source>
</evidence>
<dbReference type="GO" id="GO:0006508">
    <property type="term" value="P:proteolysis"/>
    <property type="evidence" value="ECO:0007669"/>
    <property type="project" value="UniProtKB-KW"/>
</dbReference>
<dbReference type="SUPFAM" id="SSF63737">
    <property type="entry name" value="Leukotriene A4 hydrolase N-terminal domain"/>
    <property type="match status" value="1"/>
</dbReference>
<keyword evidence="12 19" id="KW-0482">Metalloprotease</keyword>
<evidence type="ECO:0000256" key="15">
    <source>
        <dbReference type="ARBA" id="ARBA00023288"/>
    </source>
</evidence>
<dbReference type="FunFam" id="1.10.390.10:FF:000016">
    <property type="entry name" value="Glutamyl aminopeptidase"/>
    <property type="match status" value="1"/>
</dbReference>
<proteinExistence type="inferred from homology"/>
<feature type="region of interest" description="Disordered" evidence="20">
    <location>
        <begin position="1"/>
        <end position="38"/>
    </location>
</feature>
<dbReference type="Gene3D" id="2.60.40.1910">
    <property type="match status" value="1"/>
</dbReference>
<dbReference type="PRINTS" id="PR00756">
    <property type="entry name" value="ALADIPTASE"/>
</dbReference>
<evidence type="ECO:0000256" key="13">
    <source>
        <dbReference type="ARBA" id="ARBA00023136"/>
    </source>
</evidence>
<dbReference type="InterPro" id="IPR034016">
    <property type="entry name" value="M1_APN-typ"/>
</dbReference>
<accession>E2AB64</accession>
<evidence type="ECO:0000256" key="16">
    <source>
        <dbReference type="PIRSR" id="PIRSR634016-1"/>
    </source>
</evidence>
<protein>
    <recommendedName>
        <fullName evidence="19">Aminopeptidase</fullName>
        <ecNumber evidence="19">3.4.11.-</ecNumber>
    </recommendedName>
</protein>
<dbReference type="Gene3D" id="2.60.40.1730">
    <property type="entry name" value="tricorn interacting facor f3 domain"/>
    <property type="match status" value="1"/>
</dbReference>
<keyword evidence="4" id="KW-0336">GPI-anchor</keyword>
<dbReference type="InParanoid" id="E2AB64"/>